<dbReference type="EC" id="2.7.11.1" evidence="2"/>
<dbReference type="GO" id="GO:0016020">
    <property type="term" value="C:membrane"/>
    <property type="evidence" value="ECO:0007669"/>
    <property type="project" value="UniProtKB-SubCell"/>
</dbReference>
<evidence type="ECO:0000256" key="11">
    <source>
        <dbReference type="ARBA" id="ARBA00022989"/>
    </source>
</evidence>
<evidence type="ECO:0000256" key="14">
    <source>
        <dbReference type="ARBA" id="ARBA00048679"/>
    </source>
</evidence>
<dbReference type="InterPro" id="IPR000719">
    <property type="entry name" value="Prot_kinase_dom"/>
</dbReference>
<keyword evidence="12" id="KW-0472">Membrane</keyword>
<evidence type="ECO:0000256" key="8">
    <source>
        <dbReference type="ARBA" id="ARBA00022741"/>
    </source>
</evidence>
<reference evidence="17" key="1">
    <citation type="submission" date="2016-06" db="EMBL/GenBank/DDBJ databases">
        <title>Parallel loss of symbiosis genes in relatives of nitrogen-fixing non-legume Parasponia.</title>
        <authorList>
            <person name="Van Velzen R."/>
            <person name="Holmer R."/>
            <person name="Bu F."/>
            <person name="Rutten L."/>
            <person name="Van Zeijl A."/>
            <person name="Liu W."/>
            <person name="Santuari L."/>
            <person name="Cao Q."/>
            <person name="Sharma T."/>
            <person name="Shen D."/>
            <person name="Roswanjaya Y."/>
            <person name="Wardhani T."/>
            <person name="Kalhor M.S."/>
            <person name="Jansen J."/>
            <person name="Van den Hoogen J."/>
            <person name="Gungor B."/>
            <person name="Hartog M."/>
            <person name="Hontelez J."/>
            <person name="Verver J."/>
            <person name="Yang W.-C."/>
            <person name="Schijlen E."/>
            <person name="Repin R."/>
            <person name="Schilthuizen M."/>
            <person name="Schranz E."/>
            <person name="Heidstra R."/>
            <person name="Miyata K."/>
            <person name="Fedorova E."/>
            <person name="Kohlen W."/>
            <person name="Bisseling T."/>
            <person name="Smit S."/>
            <person name="Geurts R."/>
        </authorList>
    </citation>
    <scope>NUCLEOTIDE SEQUENCE [LARGE SCALE GENOMIC DNA]</scope>
    <source>
        <strain evidence="17">cv. WU1-14</strain>
    </source>
</reference>
<dbReference type="PANTHER" id="PTHR27008:SF499">
    <property type="entry name" value="OS06G0581500 PROTEIN"/>
    <property type="match status" value="1"/>
</dbReference>
<dbReference type="GO" id="GO:0004713">
    <property type="term" value="F:protein tyrosine kinase activity"/>
    <property type="evidence" value="ECO:0007669"/>
    <property type="project" value="InterPro"/>
</dbReference>
<proteinExistence type="predicted"/>
<feature type="domain" description="Protein kinase" evidence="15">
    <location>
        <begin position="1"/>
        <end position="153"/>
    </location>
</feature>
<evidence type="ECO:0000256" key="9">
    <source>
        <dbReference type="ARBA" id="ARBA00022777"/>
    </source>
</evidence>
<evidence type="ECO:0000256" key="12">
    <source>
        <dbReference type="ARBA" id="ARBA00023136"/>
    </source>
</evidence>
<comment type="caution">
    <text evidence="16">The sequence shown here is derived from an EMBL/GenBank/DDBJ whole genome shotgun (WGS) entry which is preliminary data.</text>
</comment>
<dbReference type="EMBL" id="JXTB01000116">
    <property type="protein sequence ID" value="PON62101.1"/>
    <property type="molecule type" value="Genomic_DNA"/>
</dbReference>
<evidence type="ECO:0000256" key="10">
    <source>
        <dbReference type="ARBA" id="ARBA00022840"/>
    </source>
</evidence>
<comment type="catalytic activity">
    <reaction evidence="13">
        <text>L-threonyl-[protein] + ATP = O-phospho-L-threonyl-[protein] + ADP + H(+)</text>
        <dbReference type="Rhea" id="RHEA:46608"/>
        <dbReference type="Rhea" id="RHEA-COMP:11060"/>
        <dbReference type="Rhea" id="RHEA-COMP:11605"/>
        <dbReference type="ChEBI" id="CHEBI:15378"/>
        <dbReference type="ChEBI" id="CHEBI:30013"/>
        <dbReference type="ChEBI" id="CHEBI:30616"/>
        <dbReference type="ChEBI" id="CHEBI:61977"/>
        <dbReference type="ChEBI" id="CHEBI:456216"/>
        <dbReference type="EC" id="2.7.11.1"/>
    </reaction>
</comment>
<evidence type="ECO:0000256" key="13">
    <source>
        <dbReference type="ARBA" id="ARBA00047899"/>
    </source>
</evidence>
<dbReference type="InterPro" id="IPR011009">
    <property type="entry name" value="Kinase-like_dom_sf"/>
</dbReference>
<evidence type="ECO:0000256" key="6">
    <source>
        <dbReference type="ARBA" id="ARBA00022692"/>
    </source>
</evidence>
<dbReference type="InterPro" id="IPR001245">
    <property type="entry name" value="Ser-Thr/Tyr_kinase_cat_dom"/>
</dbReference>
<keyword evidence="6" id="KW-0812">Transmembrane</keyword>
<accession>A0A2P5CM39</accession>
<dbReference type="InterPro" id="IPR051809">
    <property type="entry name" value="Plant_receptor-like_S/T_kinase"/>
</dbReference>
<dbReference type="PANTHER" id="PTHR27008">
    <property type="entry name" value="OS04G0122200 PROTEIN"/>
    <property type="match status" value="1"/>
</dbReference>
<sequence>MAECEALKNIRHRNLVKIITACSSVDYQGGEFKALVYELMPNGSLESWLHPNRQNENRQEKNLTLSQRLNMVIVVASALDYLHNHIEMPIIHCDLKPSNVLLDEDMTAHVGDFGLSRILAEDDNHTSQNITSSVRIKGTIGYAASGINSTFPI</sequence>
<dbReference type="InterPro" id="IPR020635">
    <property type="entry name" value="Tyr_kinase_cat_dom"/>
</dbReference>
<evidence type="ECO:0000256" key="2">
    <source>
        <dbReference type="ARBA" id="ARBA00012513"/>
    </source>
</evidence>
<keyword evidence="11" id="KW-1133">Transmembrane helix</keyword>
<evidence type="ECO:0000313" key="17">
    <source>
        <dbReference type="Proteomes" id="UP000237105"/>
    </source>
</evidence>
<keyword evidence="8" id="KW-0547">Nucleotide-binding</keyword>
<dbReference type="GO" id="GO:0004674">
    <property type="term" value="F:protein serine/threonine kinase activity"/>
    <property type="evidence" value="ECO:0007669"/>
    <property type="project" value="UniProtKB-KW"/>
</dbReference>
<dbReference type="Pfam" id="PF07714">
    <property type="entry name" value="PK_Tyr_Ser-Thr"/>
    <property type="match status" value="1"/>
</dbReference>
<evidence type="ECO:0000259" key="15">
    <source>
        <dbReference type="PROSITE" id="PS50011"/>
    </source>
</evidence>
<dbReference type="FunFam" id="1.10.510.10:FF:001023">
    <property type="entry name" value="Os07g0541700 protein"/>
    <property type="match status" value="1"/>
</dbReference>
<gene>
    <name evidence="16" type="ORF">PanWU01x14_140940</name>
</gene>
<evidence type="ECO:0000256" key="4">
    <source>
        <dbReference type="ARBA" id="ARBA00022614"/>
    </source>
</evidence>
<keyword evidence="10" id="KW-0067">ATP-binding</keyword>
<comment type="catalytic activity">
    <reaction evidence="14">
        <text>L-seryl-[protein] + ATP = O-phospho-L-seryl-[protein] + ADP + H(+)</text>
        <dbReference type="Rhea" id="RHEA:17989"/>
        <dbReference type="Rhea" id="RHEA-COMP:9863"/>
        <dbReference type="Rhea" id="RHEA-COMP:11604"/>
        <dbReference type="ChEBI" id="CHEBI:15378"/>
        <dbReference type="ChEBI" id="CHEBI:29999"/>
        <dbReference type="ChEBI" id="CHEBI:30616"/>
        <dbReference type="ChEBI" id="CHEBI:83421"/>
        <dbReference type="ChEBI" id="CHEBI:456216"/>
        <dbReference type="EC" id="2.7.11.1"/>
    </reaction>
</comment>
<dbReference type="PROSITE" id="PS50011">
    <property type="entry name" value="PROTEIN_KINASE_DOM"/>
    <property type="match status" value="1"/>
</dbReference>
<dbReference type="OrthoDB" id="1100042at2759"/>
<keyword evidence="3" id="KW-0723">Serine/threonine-protein kinase</keyword>
<evidence type="ECO:0000313" key="16">
    <source>
        <dbReference type="EMBL" id="PON62101.1"/>
    </source>
</evidence>
<dbReference type="SMART" id="SM00219">
    <property type="entry name" value="TyrKc"/>
    <property type="match status" value="1"/>
</dbReference>
<keyword evidence="7" id="KW-0677">Repeat</keyword>
<name>A0A2P5CM39_PARAD</name>
<dbReference type="GO" id="GO:0005524">
    <property type="term" value="F:ATP binding"/>
    <property type="evidence" value="ECO:0007669"/>
    <property type="project" value="UniProtKB-KW"/>
</dbReference>
<dbReference type="Gene3D" id="1.10.510.10">
    <property type="entry name" value="Transferase(Phosphotransferase) domain 1"/>
    <property type="match status" value="1"/>
</dbReference>
<dbReference type="InterPro" id="IPR008271">
    <property type="entry name" value="Ser/Thr_kinase_AS"/>
</dbReference>
<keyword evidence="9 16" id="KW-0418">Kinase</keyword>
<dbReference type="SUPFAM" id="SSF56112">
    <property type="entry name" value="Protein kinase-like (PK-like)"/>
    <property type="match status" value="1"/>
</dbReference>
<keyword evidence="4" id="KW-0433">Leucine-rich repeat</keyword>
<dbReference type="Proteomes" id="UP000237105">
    <property type="component" value="Unassembled WGS sequence"/>
</dbReference>
<dbReference type="PROSITE" id="PS00108">
    <property type="entry name" value="PROTEIN_KINASE_ST"/>
    <property type="match status" value="1"/>
</dbReference>
<organism evidence="16 17">
    <name type="scientific">Parasponia andersonii</name>
    <name type="common">Sponia andersonii</name>
    <dbReference type="NCBI Taxonomy" id="3476"/>
    <lineage>
        <taxon>Eukaryota</taxon>
        <taxon>Viridiplantae</taxon>
        <taxon>Streptophyta</taxon>
        <taxon>Embryophyta</taxon>
        <taxon>Tracheophyta</taxon>
        <taxon>Spermatophyta</taxon>
        <taxon>Magnoliopsida</taxon>
        <taxon>eudicotyledons</taxon>
        <taxon>Gunneridae</taxon>
        <taxon>Pentapetalae</taxon>
        <taxon>rosids</taxon>
        <taxon>fabids</taxon>
        <taxon>Rosales</taxon>
        <taxon>Cannabaceae</taxon>
        <taxon>Parasponia</taxon>
    </lineage>
</organism>
<dbReference type="AlphaFoldDB" id="A0A2P5CM39"/>
<evidence type="ECO:0000256" key="3">
    <source>
        <dbReference type="ARBA" id="ARBA00022527"/>
    </source>
</evidence>
<protein>
    <recommendedName>
        <fullName evidence="2">non-specific serine/threonine protein kinase</fullName>
        <ecNumber evidence="2">2.7.11.1</ecNumber>
    </recommendedName>
</protein>
<keyword evidence="5" id="KW-0808">Transferase</keyword>
<comment type="subcellular location">
    <subcellularLocation>
        <location evidence="1">Membrane</location>
    </subcellularLocation>
</comment>
<evidence type="ECO:0000256" key="5">
    <source>
        <dbReference type="ARBA" id="ARBA00022679"/>
    </source>
</evidence>
<keyword evidence="17" id="KW-1185">Reference proteome</keyword>
<evidence type="ECO:0000256" key="7">
    <source>
        <dbReference type="ARBA" id="ARBA00022737"/>
    </source>
</evidence>
<evidence type="ECO:0000256" key="1">
    <source>
        <dbReference type="ARBA" id="ARBA00004370"/>
    </source>
</evidence>